<dbReference type="AlphaFoldDB" id="A0A1I0R038"/>
<accession>A0A1I0R038</accession>
<dbReference type="RefSeq" id="WP_275041257.1">
    <property type="nucleotide sequence ID" value="NZ_FOIS01000007.1"/>
</dbReference>
<dbReference type="STRING" id="1202768.SAMN05216285_4205"/>
<dbReference type="Proteomes" id="UP000183275">
    <property type="component" value="Unassembled WGS sequence"/>
</dbReference>
<evidence type="ECO:0000313" key="2">
    <source>
        <dbReference type="Proteomes" id="UP000183275"/>
    </source>
</evidence>
<gene>
    <name evidence="1" type="ORF">SAMN05216285_4205</name>
</gene>
<proteinExistence type="predicted"/>
<organism evidence="1 2">
    <name type="scientific">Natrinema salifodinae</name>
    <dbReference type="NCBI Taxonomy" id="1202768"/>
    <lineage>
        <taxon>Archaea</taxon>
        <taxon>Methanobacteriati</taxon>
        <taxon>Methanobacteriota</taxon>
        <taxon>Stenosarchaea group</taxon>
        <taxon>Halobacteria</taxon>
        <taxon>Halobacteriales</taxon>
        <taxon>Natrialbaceae</taxon>
        <taxon>Natrinema</taxon>
    </lineage>
</organism>
<name>A0A1I0R038_9EURY</name>
<evidence type="ECO:0000313" key="1">
    <source>
        <dbReference type="EMBL" id="SEW33111.1"/>
    </source>
</evidence>
<sequence length="40" mass="4501">MKLNEPDECSECGTDGINMRSGNKGDNHWKCTVCGNEQWI</sequence>
<dbReference type="EMBL" id="FOIS01000007">
    <property type="protein sequence ID" value="SEW33111.1"/>
    <property type="molecule type" value="Genomic_DNA"/>
</dbReference>
<keyword evidence="2" id="KW-1185">Reference proteome</keyword>
<protein>
    <submittedName>
        <fullName evidence="1">Uncharacterized protein</fullName>
    </submittedName>
</protein>
<reference evidence="2" key="1">
    <citation type="submission" date="2016-10" db="EMBL/GenBank/DDBJ databases">
        <authorList>
            <person name="Varghese N."/>
        </authorList>
    </citation>
    <scope>NUCLEOTIDE SEQUENCE [LARGE SCALE GENOMIC DNA]</scope>
    <source>
        <strain evidence="2">CGMCC 1.12284</strain>
    </source>
</reference>